<dbReference type="Gene3D" id="3.30.565.10">
    <property type="entry name" value="Histidine kinase-like ATPase, C-terminal domain"/>
    <property type="match status" value="1"/>
</dbReference>
<dbReference type="CDD" id="cd00130">
    <property type="entry name" value="PAS"/>
    <property type="match status" value="1"/>
</dbReference>
<dbReference type="SMART" id="SM00091">
    <property type="entry name" value="PAS"/>
    <property type="match status" value="1"/>
</dbReference>
<evidence type="ECO:0000256" key="9">
    <source>
        <dbReference type="ARBA" id="ARBA00022777"/>
    </source>
</evidence>
<dbReference type="InterPro" id="IPR004358">
    <property type="entry name" value="Sig_transdc_His_kin-like_C"/>
</dbReference>
<comment type="caution">
    <text evidence="16">The sequence shown here is derived from an EMBL/GenBank/DDBJ whole genome shotgun (WGS) entry which is preliminary data.</text>
</comment>
<dbReference type="SUPFAM" id="SSF55785">
    <property type="entry name" value="PYP-like sensor domain (PAS domain)"/>
    <property type="match status" value="1"/>
</dbReference>
<evidence type="ECO:0000256" key="6">
    <source>
        <dbReference type="ARBA" id="ARBA00022679"/>
    </source>
</evidence>
<proteinExistence type="predicted"/>
<dbReference type="InterPro" id="IPR035965">
    <property type="entry name" value="PAS-like_dom_sf"/>
</dbReference>
<dbReference type="EMBL" id="SIJB01000022">
    <property type="protein sequence ID" value="NBI29133.1"/>
    <property type="molecule type" value="Genomic_DNA"/>
</dbReference>
<dbReference type="Proteomes" id="UP000448943">
    <property type="component" value="Unassembled WGS sequence"/>
</dbReference>
<keyword evidence="11 14" id="KW-1133">Transmembrane helix</keyword>
<dbReference type="InterPro" id="IPR029151">
    <property type="entry name" value="Sensor-like_sf"/>
</dbReference>
<dbReference type="SUPFAM" id="SSF55874">
    <property type="entry name" value="ATPase domain of HSP90 chaperone/DNA topoisomerase II/histidine kinase"/>
    <property type="match status" value="1"/>
</dbReference>
<dbReference type="GO" id="GO:0005886">
    <property type="term" value="C:plasma membrane"/>
    <property type="evidence" value="ECO:0007669"/>
    <property type="project" value="UniProtKB-SubCell"/>
</dbReference>
<evidence type="ECO:0000313" key="17">
    <source>
        <dbReference type="Proteomes" id="UP000448943"/>
    </source>
</evidence>
<dbReference type="GO" id="GO:0000155">
    <property type="term" value="F:phosphorelay sensor kinase activity"/>
    <property type="evidence" value="ECO:0007669"/>
    <property type="project" value="TreeGrafter"/>
</dbReference>
<dbReference type="Pfam" id="PF00989">
    <property type="entry name" value="PAS"/>
    <property type="match status" value="1"/>
</dbReference>
<evidence type="ECO:0000256" key="2">
    <source>
        <dbReference type="ARBA" id="ARBA00004651"/>
    </source>
</evidence>
<sequence>MKPLKLQTKMALLILTLLVFVIVILSSVFAYFISNSLEDQIGSRALNIAKTVAIMPEIRGGFKTEKPSAIIQPLAEQVRIQTGAQFVVIGNIDSVRYSHPVEERIGQTMVGGDNDRALLHGESYTSKATGTLGPSLRGKTPIFDEAGEIIGIVSVGFLIEDIELILNSYQRKVLLLTIFVSFIGIIGALYIAKGFKKSIFGLEPREIASLFLEKNAILESIHEGIIAINADGNITLVNQKAYQIINKHPSENIIGKNILEVLPHTKMLDVLQTKKSQFNQELKIGANDIIANRVPIFDKNQIVGVVSSFRNKTEIDQLTNELSQAQSYAEALRAQTHEYSNKLYTISGLIQLASYQEAIDFITKETTDHQNLVEFLMSAIPDTMIAALVLGKYNRAHELKIELIIDNESSMKDIPHELNREKIVTIIGNLIDNAFDATKTNDINKTVKIFMTDIGNDLIFEVEDSGSGIDEQDLPYIFQKGFSTKHGEDRGIGLYLVDNAVKYLNGYITTSKSELGGTVFTVILPKNTQKVNDNS</sequence>
<keyword evidence="6" id="KW-0808">Transferase</keyword>
<evidence type="ECO:0000256" key="5">
    <source>
        <dbReference type="ARBA" id="ARBA00022553"/>
    </source>
</evidence>
<gene>
    <name evidence="16" type="ORF">ERL59_09190</name>
</gene>
<dbReference type="SMART" id="SM00387">
    <property type="entry name" value="HATPase_c"/>
    <property type="match status" value="1"/>
</dbReference>
<evidence type="ECO:0000256" key="4">
    <source>
        <dbReference type="ARBA" id="ARBA00022475"/>
    </source>
</evidence>
<dbReference type="Pfam" id="PF17203">
    <property type="entry name" value="sCache_3_2"/>
    <property type="match status" value="1"/>
</dbReference>
<evidence type="ECO:0000256" key="7">
    <source>
        <dbReference type="ARBA" id="ARBA00022692"/>
    </source>
</evidence>
<dbReference type="FunFam" id="1.10.287.130:FF:000011">
    <property type="entry name" value="Sensor histidine kinase DcuS"/>
    <property type="match status" value="1"/>
</dbReference>
<dbReference type="EC" id="2.7.13.3" evidence="3"/>
<dbReference type="AlphaFoldDB" id="A0A6N9Q2X6"/>
<reference evidence="16 17" key="1">
    <citation type="submission" date="2019-01" db="EMBL/GenBank/DDBJ databases">
        <title>Chengkuizengella sp. nov., isolated from deep-sea sediment of East Pacific Ocean.</title>
        <authorList>
            <person name="Yang J."/>
            <person name="Lai Q."/>
            <person name="Shao Z."/>
        </authorList>
    </citation>
    <scope>NUCLEOTIDE SEQUENCE [LARGE SCALE GENOMIC DNA]</scope>
    <source>
        <strain evidence="16 17">YPA3-1-1</strain>
    </source>
</reference>
<dbReference type="GO" id="GO:0006355">
    <property type="term" value="P:regulation of DNA-templated transcription"/>
    <property type="evidence" value="ECO:0007669"/>
    <property type="project" value="InterPro"/>
</dbReference>
<dbReference type="OrthoDB" id="9792686at2"/>
<comment type="subcellular location">
    <subcellularLocation>
        <location evidence="2">Cell membrane</location>
        <topology evidence="2">Multi-pass membrane protein</topology>
    </subcellularLocation>
</comment>
<comment type="catalytic activity">
    <reaction evidence="1">
        <text>ATP + protein L-histidine = ADP + protein N-phospho-L-histidine.</text>
        <dbReference type="EC" id="2.7.13.3"/>
    </reaction>
</comment>
<dbReference type="InterPro" id="IPR036890">
    <property type="entry name" value="HATPase_C_sf"/>
</dbReference>
<keyword evidence="5" id="KW-0597">Phosphoprotein</keyword>
<dbReference type="Pfam" id="PF02518">
    <property type="entry name" value="HATPase_c"/>
    <property type="match status" value="1"/>
</dbReference>
<feature type="transmembrane region" description="Helical" evidence="14">
    <location>
        <begin position="173"/>
        <end position="192"/>
    </location>
</feature>
<keyword evidence="12" id="KW-0902">Two-component regulatory system</keyword>
<evidence type="ECO:0000256" key="12">
    <source>
        <dbReference type="ARBA" id="ARBA00023012"/>
    </source>
</evidence>
<dbReference type="RefSeq" id="WP_160645938.1">
    <property type="nucleotide sequence ID" value="NZ_SIJB01000022.1"/>
</dbReference>
<dbReference type="InterPro" id="IPR039506">
    <property type="entry name" value="SPOB_a"/>
</dbReference>
<dbReference type="InterPro" id="IPR003594">
    <property type="entry name" value="HATPase_dom"/>
</dbReference>
<keyword evidence="9 16" id="KW-0418">Kinase</keyword>
<evidence type="ECO:0000313" key="16">
    <source>
        <dbReference type="EMBL" id="NBI29133.1"/>
    </source>
</evidence>
<evidence type="ECO:0000256" key="13">
    <source>
        <dbReference type="ARBA" id="ARBA00023136"/>
    </source>
</evidence>
<dbReference type="SUPFAM" id="SSF103190">
    <property type="entry name" value="Sensory domain-like"/>
    <property type="match status" value="1"/>
</dbReference>
<evidence type="ECO:0000256" key="14">
    <source>
        <dbReference type="SAM" id="Phobius"/>
    </source>
</evidence>
<dbReference type="InterPro" id="IPR000014">
    <property type="entry name" value="PAS"/>
</dbReference>
<dbReference type="PANTHER" id="PTHR43547">
    <property type="entry name" value="TWO-COMPONENT HISTIDINE KINASE"/>
    <property type="match status" value="1"/>
</dbReference>
<dbReference type="Gene3D" id="1.10.287.130">
    <property type="match status" value="1"/>
</dbReference>
<evidence type="ECO:0000256" key="10">
    <source>
        <dbReference type="ARBA" id="ARBA00022840"/>
    </source>
</evidence>
<evidence type="ECO:0000256" key="3">
    <source>
        <dbReference type="ARBA" id="ARBA00012438"/>
    </source>
</evidence>
<accession>A0A6N9Q2X6</accession>
<dbReference type="PANTHER" id="PTHR43547:SF3">
    <property type="entry name" value="SENSOR PROTEIN CITS"/>
    <property type="match status" value="1"/>
</dbReference>
<dbReference type="FunFam" id="3.30.450.20:FF:000018">
    <property type="entry name" value="Sensor histidine kinase DcuS"/>
    <property type="match status" value="1"/>
</dbReference>
<keyword evidence="10" id="KW-0067">ATP-binding</keyword>
<keyword evidence="8" id="KW-0547">Nucleotide-binding</keyword>
<dbReference type="GO" id="GO:0005524">
    <property type="term" value="F:ATP binding"/>
    <property type="evidence" value="ECO:0007669"/>
    <property type="project" value="UniProtKB-KW"/>
</dbReference>
<feature type="domain" description="Histidine kinase" evidence="15">
    <location>
        <begin position="334"/>
        <end position="528"/>
    </location>
</feature>
<organism evidence="16 17">
    <name type="scientific">Chengkuizengella marina</name>
    <dbReference type="NCBI Taxonomy" id="2507566"/>
    <lineage>
        <taxon>Bacteria</taxon>
        <taxon>Bacillati</taxon>
        <taxon>Bacillota</taxon>
        <taxon>Bacilli</taxon>
        <taxon>Bacillales</taxon>
        <taxon>Paenibacillaceae</taxon>
        <taxon>Chengkuizengella</taxon>
    </lineage>
</organism>
<dbReference type="Gene3D" id="3.30.450.20">
    <property type="entry name" value="PAS domain"/>
    <property type="match status" value="2"/>
</dbReference>
<evidence type="ECO:0000256" key="11">
    <source>
        <dbReference type="ARBA" id="ARBA00022989"/>
    </source>
</evidence>
<name>A0A6N9Q2X6_9BACL</name>
<keyword evidence="7 14" id="KW-0812">Transmembrane</keyword>
<dbReference type="InterPro" id="IPR013767">
    <property type="entry name" value="PAS_fold"/>
</dbReference>
<evidence type="ECO:0000256" key="1">
    <source>
        <dbReference type="ARBA" id="ARBA00000085"/>
    </source>
</evidence>
<dbReference type="PRINTS" id="PR00344">
    <property type="entry name" value="BCTRLSENSOR"/>
</dbReference>
<keyword evidence="13 14" id="KW-0472">Membrane</keyword>
<dbReference type="InterPro" id="IPR033463">
    <property type="entry name" value="sCache_3"/>
</dbReference>
<evidence type="ECO:0000256" key="8">
    <source>
        <dbReference type="ARBA" id="ARBA00022741"/>
    </source>
</evidence>
<keyword evidence="17" id="KW-1185">Reference proteome</keyword>
<keyword evidence="4" id="KW-1003">Cell membrane</keyword>
<dbReference type="PROSITE" id="PS50109">
    <property type="entry name" value="HIS_KIN"/>
    <property type="match status" value="1"/>
</dbReference>
<dbReference type="Pfam" id="PF14689">
    <property type="entry name" value="SPOB_a"/>
    <property type="match status" value="1"/>
</dbReference>
<dbReference type="InterPro" id="IPR005467">
    <property type="entry name" value="His_kinase_dom"/>
</dbReference>
<evidence type="ECO:0000259" key="15">
    <source>
        <dbReference type="PROSITE" id="PS50109"/>
    </source>
</evidence>
<protein>
    <recommendedName>
        <fullName evidence="3">histidine kinase</fullName>
        <ecNumber evidence="3">2.7.13.3</ecNumber>
    </recommendedName>
</protein>